<reference evidence="2" key="1">
    <citation type="submission" date="2023-07" db="EMBL/GenBank/DDBJ databases">
        <title>Functional and genomic diversity of the sorghum phyllosphere microbiome.</title>
        <authorList>
            <person name="Shade A."/>
        </authorList>
    </citation>
    <scope>NUCLEOTIDE SEQUENCE</scope>
    <source>
        <strain evidence="2">SORGH_AS_0908</strain>
    </source>
</reference>
<dbReference type="InterPro" id="IPR053853">
    <property type="entry name" value="FitA-like_RHH"/>
</dbReference>
<dbReference type="AlphaFoldDB" id="A0AAW8GDS1"/>
<evidence type="ECO:0000259" key="1">
    <source>
        <dbReference type="Pfam" id="PF22513"/>
    </source>
</evidence>
<dbReference type="EMBL" id="JAUTBB010000001">
    <property type="protein sequence ID" value="MDQ1120584.1"/>
    <property type="molecule type" value="Genomic_DNA"/>
</dbReference>
<dbReference type="GO" id="GO:0006355">
    <property type="term" value="P:regulation of DNA-templated transcription"/>
    <property type="evidence" value="ECO:0007669"/>
    <property type="project" value="InterPro"/>
</dbReference>
<comment type="caution">
    <text evidence="2">The sequence shown here is derived from an EMBL/GenBank/DDBJ whole genome shotgun (WGS) entry which is preliminary data.</text>
</comment>
<proteinExistence type="predicted"/>
<accession>A0AAW8GDS1</accession>
<dbReference type="Gene3D" id="1.10.1220.10">
    <property type="entry name" value="Met repressor-like"/>
    <property type="match status" value="1"/>
</dbReference>
<dbReference type="Pfam" id="PF22513">
    <property type="entry name" value="FitA-like_RHH"/>
    <property type="match status" value="1"/>
</dbReference>
<organism evidence="2 3">
    <name type="scientific">Pseudoxanthomonas winnipegensis</name>
    <dbReference type="NCBI Taxonomy" id="2480810"/>
    <lineage>
        <taxon>Bacteria</taxon>
        <taxon>Pseudomonadati</taxon>
        <taxon>Pseudomonadota</taxon>
        <taxon>Gammaproteobacteria</taxon>
        <taxon>Lysobacterales</taxon>
        <taxon>Lysobacteraceae</taxon>
        <taxon>Pseudoxanthomonas</taxon>
    </lineage>
</organism>
<dbReference type="Proteomes" id="UP001234354">
    <property type="component" value="Unassembled WGS sequence"/>
</dbReference>
<protein>
    <submittedName>
        <fullName evidence="2">Plasmid stability protein</fullName>
    </submittedName>
</protein>
<name>A0AAW8GDS1_9GAMM</name>
<dbReference type="SUPFAM" id="SSF47598">
    <property type="entry name" value="Ribbon-helix-helix"/>
    <property type="match status" value="1"/>
</dbReference>
<evidence type="ECO:0000313" key="2">
    <source>
        <dbReference type="EMBL" id="MDQ1120584.1"/>
    </source>
</evidence>
<gene>
    <name evidence="2" type="ORF">QE383_002892</name>
</gene>
<dbReference type="RefSeq" id="WP_131658730.1">
    <property type="nucleotide sequence ID" value="NZ_JAUTBB010000001.1"/>
</dbReference>
<dbReference type="InterPro" id="IPR010985">
    <property type="entry name" value="Ribbon_hlx_hlx"/>
</dbReference>
<evidence type="ECO:0000313" key="3">
    <source>
        <dbReference type="Proteomes" id="UP001234354"/>
    </source>
</evidence>
<sequence length="87" mass="9795">MATMTIRNLDDELKARLRLRAARHGQSMEEEARSILRNALKTEPPSGRALVEDIRALVEPFGGVELELPQRIPLREPPDFSGGEYDP</sequence>
<dbReference type="InterPro" id="IPR013321">
    <property type="entry name" value="Arc_rbn_hlx_hlx"/>
</dbReference>
<feature type="domain" description="Antitoxin FitA-like ribbon-helix-helix" evidence="1">
    <location>
        <begin position="2"/>
        <end position="40"/>
    </location>
</feature>